<dbReference type="Proteomes" id="UP000252254">
    <property type="component" value="Unassembled WGS sequence"/>
</dbReference>
<feature type="domain" description="Sporulation protein YpeB PepSY1 and PepSY2" evidence="2">
    <location>
        <begin position="180"/>
        <end position="369"/>
    </location>
</feature>
<evidence type="ECO:0000313" key="5">
    <source>
        <dbReference type="Proteomes" id="UP000252254"/>
    </source>
</evidence>
<gene>
    <name evidence="4" type="ORF">DES48_101253</name>
</gene>
<dbReference type="RefSeq" id="WP_113866192.1">
    <property type="nucleotide sequence ID" value="NZ_BAABQN010000001.1"/>
</dbReference>
<dbReference type="NCBIfam" id="TIGR02889">
    <property type="entry name" value="spore_YpeB"/>
    <property type="match status" value="1"/>
</dbReference>
<keyword evidence="5" id="KW-1185">Reference proteome</keyword>
<dbReference type="OrthoDB" id="2372097at2"/>
<reference evidence="4 5" key="1">
    <citation type="submission" date="2018-06" db="EMBL/GenBank/DDBJ databases">
        <title>Genomic Encyclopedia of Type Strains, Phase IV (KMG-IV): sequencing the most valuable type-strain genomes for metagenomic binning, comparative biology and taxonomic classification.</title>
        <authorList>
            <person name="Goeker M."/>
        </authorList>
    </citation>
    <scope>NUCLEOTIDE SEQUENCE [LARGE SCALE GENOMIC DNA]</scope>
    <source>
        <strain evidence="4 5">DSM 15140</strain>
    </source>
</reference>
<dbReference type="Pfam" id="PF14620">
    <property type="entry name" value="YPEB_PepSY1-2"/>
    <property type="match status" value="1"/>
</dbReference>
<dbReference type="AlphaFoldDB" id="A0A366EHN3"/>
<accession>A0A366EHN3</accession>
<dbReference type="STRING" id="200904.GCA_900168775_01857"/>
<comment type="caution">
    <text evidence="4">The sequence shown here is derived from an EMBL/GenBank/DDBJ whole genome shotgun (WGS) entry which is preliminary data.</text>
</comment>
<evidence type="ECO:0000259" key="2">
    <source>
        <dbReference type="Pfam" id="PF14620"/>
    </source>
</evidence>
<dbReference type="EMBL" id="QNRI01000001">
    <property type="protein sequence ID" value="RBP01516.1"/>
    <property type="molecule type" value="Genomic_DNA"/>
</dbReference>
<feature type="domain" description="PepSY" evidence="1">
    <location>
        <begin position="373"/>
        <end position="432"/>
    </location>
</feature>
<organism evidence="4 5">
    <name type="scientific">Paraliobacillus ryukyuensis</name>
    <dbReference type="NCBI Taxonomy" id="200904"/>
    <lineage>
        <taxon>Bacteria</taxon>
        <taxon>Bacillati</taxon>
        <taxon>Bacillota</taxon>
        <taxon>Bacilli</taxon>
        <taxon>Bacillales</taxon>
        <taxon>Bacillaceae</taxon>
        <taxon>Paraliobacillus</taxon>
    </lineage>
</organism>
<dbReference type="InterPro" id="IPR014239">
    <property type="entry name" value="YpeB_PepSY1-2"/>
</dbReference>
<dbReference type="Pfam" id="PF20769">
    <property type="entry name" value="YPEB_N"/>
    <property type="match status" value="1"/>
</dbReference>
<dbReference type="InterPro" id="IPR048402">
    <property type="entry name" value="YpeB_N"/>
</dbReference>
<evidence type="ECO:0000259" key="3">
    <source>
        <dbReference type="Pfam" id="PF20769"/>
    </source>
</evidence>
<proteinExistence type="predicted"/>
<protein>
    <submittedName>
        <fullName evidence="4">Spore germination protein</fullName>
    </submittedName>
</protein>
<dbReference type="GO" id="GO:0009847">
    <property type="term" value="P:spore germination"/>
    <property type="evidence" value="ECO:0007669"/>
    <property type="project" value="InterPro"/>
</dbReference>
<sequence>MFRWIFITVLSVVIFATGFWGYQEHQEKNAILVQAENNYQRAFHDLTYQIDLLHDKIGTTLAMNTKEKLSPQLIDIWRLTSEAHTDVGQLPLSLLPFNKTEEFLANIGDFTYRTAVRNLEEEPLSDKELETLKELHKSAGEIEDELRKVQHVVLEENLRWMDVQLALVNNDEQQDNTIIDGFKTVEEVSKGYSESMLSTNATGISNENHEYQFIKGKEVGKSEVKKKLRDFFELPKDLKITVTESGKGANLPTYSGAFQLDEEHGYIDVSKQGGHILSFMLNREIKEQKISLNEASQKAAKFLKDNGLADMELAQSSQYDHVGVFQFLYKDNDVRVYPDKVQLKVALDNGEILGFVGNDFYRNHHDRMIEAPKLSLEEAKEKVNPSVKIQDQHLAIIESDIMEETLAYAFLGTMDDETYRIFIDANSGAELQVEKMQSAEAKFQMD</sequence>
<feature type="domain" description="Sporulation protein YpeB N-terminal" evidence="3">
    <location>
        <begin position="27"/>
        <end position="162"/>
    </location>
</feature>
<evidence type="ECO:0000313" key="4">
    <source>
        <dbReference type="EMBL" id="RBP01516.1"/>
    </source>
</evidence>
<dbReference type="Pfam" id="PF03413">
    <property type="entry name" value="PepSY"/>
    <property type="match status" value="1"/>
</dbReference>
<evidence type="ECO:0000259" key="1">
    <source>
        <dbReference type="Pfam" id="PF03413"/>
    </source>
</evidence>
<dbReference type="InterPro" id="IPR025711">
    <property type="entry name" value="PepSY"/>
</dbReference>
<name>A0A366EHN3_9BACI</name>